<dbReference type="OrthoDB" id="2706316at2"/>
<name>A0A380BEN5_SPOPA</name>
<dbReference type="Proteomes" id="UP000254519">
    <property type="component" value="Unassembled WGS sequence"/>
</dbReference>
<evidence type="ECO:0000313" key="2">
    <source>
        <dbReference type="Proteomes" id="UP000254519"/>
    </source>
</evidence>
<proteinExistence type="predicted"/>
<dbReference type="EMBL" id="UGYZ01000002">
    <property type="protein sequence ID" value="SUJ00171.1"/>
    <property type="molecule type" value="Genomic_DNA"/>
</dbReference>
<keyword evidence="2" id="KW-1185">Reference proteome</keyword>
<evidence type="ECO:0000313" key="1">
    <source>
        <dbReference type="EMBL" id="SUJ00171.1"/>
    </source>
</evidence>
<accession>A0A380BEN5</accession>
<reference evidence="1 2" key="1">
    <citation type="submission" date="2018-06" db="EMBL/GenBank/DDBJ databases">
        <authorList>
            <consortium name="Pathogen Informatics"/>
            <person name="Doyle S."/>
        </authorList>
    </citation>
    <scope>NUCLEOTIDE SEQUENCE [LARGE SCALE GENOMIC DNA]</scope>
    <source>
        <strain evidence="2">ATCC 11859 / DSM 33 / NCIB 8841 / NCTC 4822</strain>
    </source>
</reference>
<sequence>MGYILPVNSFQTQQFANRIMAYNKIAEVPRLHKINLNADFSQQAYQGKMQQKLSLASPNSQFTNQGYIYPNPANLSPTIAHLVGKGIAINAYV</sequence>
<dbReference type="RefSeq" id="WP_115360290.1">
    <property type="nucleotide sequence ID" value="NZ_CP038012.1"/>
</dbReference>
<protein>
    <submittedName>
        <fullName evidence="1">Uncharacterized protein</fullName>
    </submittedName>
</protein>
<organism evidence="1 2">
    <name type="scientific">Sporosarcina pasteurii</name>
    <name type="common">Bacillus pasteurii</name>
    <dbReference type="NCBI Taxonomy" id="1474"/>
    <lineage>
        <taxon>Bacteria</taxon>
        <taxon>Bacillati</taxon>
        <taxon>Bacillota</taxon>
        <taxon>Bacilli</taxon>
        <taxon>Bacillales</taxon>
        <taxon>Caryophanaceae</taxon>
        <taxon>Sporosarcina</taxon>
    </lineage>
</organism>
<dbReference type="AlphaFoldDB" id="A0A380BEN5"/>
<gene>
    <name evidence="1" type="ORF">NCTC4822_00854</name>
</gene>